<keyword evidence="4" id="KW-0804">Transcription</keyword>
<evidence type="ECO:0000256" key="2">
    <source>
        <dbReference type="ARBA" id="ARBA00023015"/>
    </source>
</evidence>
<reference evidence="7" key="2">
    <citation type="submission" date="2023-05" db="EMBL/GenBank/DDBJ databases">
        <authorList>
            <consortium name="Lawrence Berkeley National Laboratory"/>
            <person name="Steindorff A."/>
            <person name="Hensen N."/>
            <person name="Bonometti L."/>
            <person name="Westerberg I."/>
            <person name="Brannstrom I.O."/>
            <person name="Guillou S."/>
            <person name="Cros-Aarteil S."/>
            <person name="Calhoun S."/>
            <person name="Haridas S."/>
            <person name="Kuo A."/>
            <person name="Mondo S."/>
            <person name="Pangilinan J."/>
            <person name="Riley R."/>
            <person name="Labutti K."/>
            <person name="Andreopoulos B."/>
            <person name="Lipzen A."/>
            <person name="Chen C."/>
            <person name="Yanf M."/>
            <person name="Daum C."/>
            <person name="Ng V."/>
            <person name="Clum A."/>
            <person name="Ohm R."/>
            <person name="Martin F."/>
            <person name="Silar P."/>
            <person name="Natvig D."/>
            <person name="Lalanne C."/>
            <person name="Gautier V."/>
            <person name="Ament-Velasquez S.L."/>
            <person name="Kruys A."/>
            <person name="Hutchinson M.I."/>
            <person name="Powell A.J."/>
            <person name="Barry K."/>
            <person name="Miller A.N."/>
            <person name="Grigoriev I.V."/>
            <person name="Debuchy R."/>
            <person name="Gladieux P."/>
            <person name="Thoren M.H."/>
            <person name="Johannesson H."/>
        </authorList>
    </citation>
    <scope>NUCLEOTIDE SEQUENCE</scope>
    <source>
        <strain evidence="7">CBS 731.68</strain>
    </source>
</reference>
<evidence type="ECO:0000256" key="1">
    <source>
        <dbReference type="ARBA" id="ARBA00004123"/>
    </source>
</evidence>
<proteinExistence type="predicted"/>
<feature type="compositionally biased region" description="Polar residues" evidence="6">
    <location>
        <begin position="97"/>
        <end position="106"/>
    </location>
</feature>
<keyword evidence="8" id="KW-1185">Reference proteome</keyword>
<feature type="region of interest" description="Disordered" evidence="6">
    <location>
        <begin position="97"/>
        <end position="122"/>
    </location>
</feature>
<name>A0AAN6U3B8_9PEZI</name>
<dbReference type="AlphaFoldDB" id="A0AAN6U3B8"/>
<dbReference type="RefSeq" id="XP_062649399.1">
    <property type="nucleotide sequence ID" value="XM_062794488.1"/>
</dbReference>
<evidence type="ECO:0000313" key="7">
    <source>
        <dbReference type="EMBL" id="KAK4125628.1"/>
    </source>
</evidence>
<sequence length="617" mass="67424">MERRGAATGRSSTYGQSCMQCYKTNCRCVSNPSGGGCKRCRRLGKDCQPSDAARRRNAQSAATPDARIAQLEAKIELLGSSSPTDMRLLLGQDGMSNSTARSIASPTNSTTTGNAGANSNIDTGRTPAAVALALPPAEAERSLRFFRSQMLPYFPFISLASTLTASQLRQDRPILFQAIITVTTLSTQRRLPRIDEFKRLVFSSAWMQAQSSMDLLLGVLTYITWSTDAFLGRADLLSRLMVLAISLVFDLRLFKPSRPDVQAIVACTQGFAENYQTGDETVQAFLERQRALLACFVLSSQHAQPISSHFGRIDPLRWTPQMEDALNVITANRSCPTDEVLAFQVRVQLITHRAAQVREQHEIDRSLSRAPPTATSSIPSLLYLNTLRAELQGLQDSLSTIEPHPQGNSISSSIGISPDLARLESIHRSAASIRSWLGVFCPPSSSSSSRYSVAPADCLGLPAHFWAQCIWCSAILKHLSTNPLAEPAGVECMRAVRNTVDLRMVLDRMREKMNLVSVEAAGVEVGDGVVGGNGGGNDLFSSMARLFGRARVWAEERWHTTSMGDSAVPVQGQGQEENGSGSGRNVPDVEDFSWMDLMDLENDKWFEDVLGWSPVES</sequence>
<evidence type="ECO:0008006" key="9">
    <source>
        <dbReference type="Google" id="ProtNLM"/>
    </source>
</evidence>
<keyword evidence="2" id="KW-0805">Transcription regulation</keyword>
<keyword evidence="5" id="KW-0539">Nucleus</keyword>
<evidence type="ECO:0000256" key="4">
    <source>
        <dbReference type="ARBA" id="ARBA00023163"/>
    </source>
</evidence>
<evidence type="ECO:0000256" key="3">
    <source>
        <dbReference type="ARBA" id="ARBA00023125"/>
    </source>
</evidence>
<comment type="caution">
    <text evidence="7">The sequence shown here is derived from an EMBL/GenBank/DDBJ whole genome shotgun (WGS) entry which is preliminary data.</text>
</comment>
<dbReference type="GO" id="GO:0000981">
    <property type="term" value="F:DNA-binding transcription factor activity, RNA polymerase II-specific"/>
    <property type="evidence" value="ECO:0007669"/>
    <property type="project" value="TreeGrafter"/>
</dbReference>
<evidence type="ECO:0000256" key="5">
    <source>
        <dbReference type="ARBA" id="ARBA00023242"/>
    </source>
</evidence>
<dbReference type="GeneID" id="87831257"/>
<evidence type="ECO:0000256" key="6">
    <source>
        <dbReference type="SAM" id="MobiDB-lite"/>
    </source>
</evidence>
<gene>
    <name evidence="7" type="ORF">N657DRAFT_654238</name>
</gene>
<organism evidence="7 8">
    <name type="scientific">Parathielavia appendiculata</name>
    <dbReference type="NCBI Taxonomy" id="2587402"/>
    <lineage>
        <taxon>Eukaryota</taxon>
        <taxon>Fungi</taxon>
        <taxon>Dikarya</taxon>
        <taxon>Ascomycota</taxon>
        <taxon>Pezizomycotina</taxon>
        <taxon>Sordariomycetes</taxon>
        <taxon>Sordariomycetidae</taxon>
        <taxon>Sordariales</taxon>
        <taxon>Chaetomiaceae</taxon>
        <taxon>Parathielavia</taxon>
    </lineage>
</organism>
<reference evidence="7" key="1">
    <citation type="journal article" date="2023" name="Mol. Phylogenet. Evol.">
        <title>Genome-scale phylogeny and comparative genomics of the fungal order Sordariales.</title>
        <authorList>
            <person name="Hensen N."/>
            <person name="Bonometti L."/>
            <person name="Westerberg I."/>
            <person name="Brannstrom I.O."/>
            <person name="Guillou S."/>
            <person name="Cros-Aarteil S."/>
            <person name="Calhoun S."/>
            <person name="Haridas S."/>
            <person name="Kuo A."/>
            <person name="Mondo S."/>
            <person name="Pangilinan J."/>
            <person name="Riley R."/>
            <person name="LaButti K."/>
            <person name="Andreopoulos B."/>
            <person name="Lipzen A."/>
            <person name="Chen C."/>
            <person name="Yan M."/>
            <person name="Daum C."/>
            <person name="Ng V."/>
            <person name="Clum A."/>
            <person name="Steindorff A."/>
            <person name="Ohm R.A."/>
            <person name="Martin F."/>
            <person name="Silar P."/>
            <person name="Natvig D.O."/>
            <person name="Lalanne C."/>
            <person name="Gautier V."/>
            <person name="Ament-Velasquez S.L."/>
            <person name="Kruys A."/>
            <person name="Hutchinson M.I."/>
            <person name="Powell A.J."/>
            <person name="Barry K."/>
            <person name="Miller A.N."/>
            <person name="Grigoriev I.V."/>
            <person name="Debuchy R."/>
            <person name="Gladieux P."/>
            <person name="Hiltunen Thoren M."/>
            <person name="Johannesson H."/>
        </authorList>
    </citation>
    <scope>NUCLEOTIDE SEQUENCE</scope>
    <source>
        <strain evidence="7">CBS 731.68</strain>
    </source>
</reference>
<dbReference type="Proteomes" id="UP001302602">
    <property type="component" value="Unassembled WGS sequence"/>
</dbReference>
<dbReference type="InterPro" id="IPR051089">
    <property type="entry name" value="prtT"/>
</dbReference>
<dbReference type="PANTHER" id="PTHR31845">
    <property type="entry name" value="FINGER DOMAIN PROTEIN, PUTATIVE-RELATED"/>
    <property type="match status" value="1"/>
</dbReference>
<protein>
    <recommendedName>
        <fullName evidence="9">Zn(2)-C6 fungal-type domain-containing protein</fullName>
    </recommendedName>
</protein>
<comment type="subcellular location">
    <subcellularLocation>
        <location evidence="1">Nucleus</location>
    </subcellularLocation>
</comment>
<dbReference type="EMBL" id="MU853225">
    <property type="protein sequence ID" value="KAK4125628.1"/>
    <property type="molecule type" value="Genomic_DNA"/>
</dbReference>
<evidence type="ECO:0000313" key="8">
    <source>
        <dbReference type="Proteomes" id="UP001302602"/>
    </source>
</evidence>
<dbReference type="PANTHER" id="PTHR31845:SF18">
    <property type="entry name" value="ZN(II)2CYS6 TRANSCRIPTION FACTOR (EUROFUNG)"/>
    <property type="match status" value="1"/>
</dbReference>
<accession>A0AAN6U3B8</accession>
<dbReference type="GO" id="GO:0000976">
    <property type="term" value="F:transcription cis-regulatory region binding"/>
    <property type="evidence" value="ECO:0007669"/>
    <property type="project" value="TreeGrafter"/>
</dbReference>
<feature type="region of interest" description="Disordered" evidence="6">
    <location>
        <begin position="562"/>
        <end position="587"/>
    </location>
</feature>
<feature type="compositionally biased region" description="Low complexity" evidence="6">
    <location>
        <begin position="107"/>
        <end position="120"/>
    </location>
</feature>
<keyword evidence="3" id="KW-0238">DNA-binding</keyword>
<dbReference type="GO" id="GO:0005634">
    <property type="term" value="C:nucleus"/>
    <property type="evidence" value="ECO:0007669"/>
    <property type="project" value="UniProtKB-SubCell"/>
</dbReference>